<keyword evidence="1" id="KW-0805">Transcription regulation</keyword>
<keyword evidence="7" id="KW-1185">Reference proteome</keyword>
<proteinExistence type="predicted"/>
<sequence>MTSSENENNSERPSAEESTIHLYLREIGKYPLLSKEDELALARKAKDGDNEAFKMLIKSNLRFVVNIAKKYQCCGISLLDLINEGNIGLIEAAKRYNPDKGVKLISYAVWWIRQAIMQALADQAGAVRLPIKQAGLLYRIGEKYKELKQKLERDPTLEELATELGIEATSIEPILRASRFSLSLESQNFTESGYSLLASLPNLDQVSALDNSLKTTLYEDMKNLLLKLDPREREILQLHYGLADGEPQTLEEIGKKFGLSRERIRQIESRAKKKLLKMADKGKLEDYLN</sequence>
<evidence type="ECO:0000256" key="2">
    <source>
        <dbReference type="ARBA" id="ARBA00023082"/>
    </source>
</evidence>
<dbReference type="Pfam" id="PF04539">
    <property type="entry name" value="Sigma70_r3"/>
    <property type="match status" value="1"/>
</dbReference>
<dbReference type="Pfam" id="PF04545">
    <property type="entry name" value="Sigma70_r4"/>
    <property type="match status" value="1"/>
</dbReference>
<evidence type="ECO:0000313" key="6">
    <source>
        <dbReference type="EMBL" id="MFC1852768.1"/>
    </source>
</evidence>
<keyword evidence="2" id="KW-0731">Sigma factor</keyword>
<dbReference type="InterPro" id="IPR013324">
    <property type="entry name" value="RNA_pol_sigma_r3/r4-like"/>
</dbReference>
<keyword evidence="4" id="KW-0804">Transcription</keyword>
<dbReference type="InterPro" id="IPR007624">
    <property type="entry name" value="RNA_pol_sigma70_r3"/>
</dbReference>
<dbReference type="CDD" id="cd06171">
    <property type="entry name" value="Sigma70_r4"/>
    <property type="match status" value="1"/>
</dbReference>
<dbReference type="PIRSF" id="PIRSF000770">
    <property type="entry name" value="RNA_pol_sigma-SigE/K"/>
    <property type="match status" value="1"/>
</dbReference>
<dbReference type="InterPro" id="IPR050239">
    <property type="entry name" value="Sigma-70_RNA_pol_init_factors"/>
</dbReference>
<reference evidence="6 7" key="1">
    <citation type="submission" date="2024-09" db="EMBL/GenBank/DDBJ databases">
        <title>Laminarin stimulates single cell rates of sulfate reduction while oxygen inhibits transcriptomic activity in coastal marine sediment.</title>
        <authorList>
            <person name="Lindsay M."/>
            <person name="Orcutt B."/>
            <person name="Emerson D."/>
            <person name="Stepanauskas R."/>
            <person name="D'Angelo T."/>
        </authorList>
    </citation>
    <scope>NUCLEOTIDE SEQUENCE [LARGE SCALE GENOMIC DNA]</scope>
    <source>
        <strain evidence="6">SAG AM-311-K15</strain>
    </source>
</reference>
<dbReference type="InterPro" id="IPR007630">
    <property type="entry name" value="RNA_pol_sigma70_r4"/>
</dbReference>
<accession>A0ABV6Z2U8</accession>
<name>A0ABV6Z2U8_UNCC1</name>
<dbReference type="InterPro" id="IPR000943">
    <property type="entry name" value="RNA_pol_sigma70"/>
</dbReference>
<dbReference type="NCBIfam" id="TIGR02937">
    <property type="entry name" value="sigma70-ECF"/>
    <property type="match status" value="1"/>
</dbReference>
<dbReference type="InterPro" id="IPR014284">
    <property type="entry name" value="RNA_pol_sigma-70_dom"/>
</dbReference>
<dbReference type="InterPro" id="IPR009042">
    <property type="entry name" value="RNA_pol_sigma70_r1_2"/>
</dbReference>
<dbReference type="SUPFAM" id="SSF88659">
    <property type="entry name" value="Sigma3 and sigma4 domains of RNA polymerase sigma factors"/>
    <property type="match status" value="2"/>
</dbReference>
<dbReference type="PRINTS" id="PR00046">
    <property type="entry name" value="SIGMA70FCT"/>
</dbReference>
<dbReference type="Pfam" id="PF04542">
    <property type="entry name" value="Sigma70_r2"/>
    <property type="match status" value="1"/>
</dbReference>
<dbReference type="EMBL" id="JBHPBY010000364">
    <property type="protein sequence ID" value="MFC1852768.1"/>
    <property type="molecule type" value="Genomic_DNA"/>
</dbReference>
<gene>
    <name evidence="6" type="ORF">ACFL27_21435</name>
</gene>
<dbReference type="SUPFAM" id="SSF88946">
    <property type="entry name" value="Sigma2 domain of RNA polymerase sigma factors"/>
    <property type="match status" value="1"/>
</dbReference>
<comment type="caution">
    <text evidence="6">The sequence shown here is derived from an EMBL/GenBank/DDBJ whole genome shotgun (WGS) entry which is preliminary data.</text>
</comment>
<evidence type="ECO:0000256" key="3">
    <source>
        <dbReference type="ARBA" id="ARBA00023125"/>
    </source>
</evidence>
<keyword evidence="3" id="KW-0238">DNA-binding</keyword>
<evidence type="ECO:0000256" key="4">
    <source>
        <dbReference type="ARBA" id="ARBA00023163"/>
    </source>
</evidence>
<evidence type="ECO:0000313" key="7">
    <source>
        <dbReference type="Proteomes" id="UP001594351"/>
    </source>
</evidence>
<protein>
    <submittedName>
        <fullName evidence="6">RNA polymerase sigma factor RpoD/SigA</fullName>
    </submittedName>
</protein>
<dbReference type="PANTHER" id="PTHR30603">
    <property type="entry name" value="RNA POLYMERASE SIGMA FACTOR RPO"/>
    <property type="match status" value="1"/>
</dbReference>
<dbReference type="Proteomes" id="UP001594351">
    <property type="component" value="Unassembled WGS sequence"/>
</dbReference>
<evidence type="ECO:0000259" key="5">
    <source>
        <dbReference type="PROSITE" id="PS00716"/>
    </source>
</evidence>
<organism evidence="6 7">
    <name type="scientific">candidate division CSSED10-310 bacterium</name>
    <dbReference type="NCBI Taxonomy" id="2855610"/>
    <lineage>
        <taxon>Bacteria</taxon>
        <taxon>Bacteria division CSSED10-310</taxon>
    </lineage>
</organism>
<dbReference type="InterPro" id="IPR036388">
    <property type="entry name" value="WH-like_DNA-bd_sf"/>
</dbReference>
<dbReference type="InterPro" id="IPR013325">
    <property type="entry name" value="RNA_pol_sigma_r2"/>
</dbReference>
<feature type="domain" description="RNA polymerase sigma-70" evidence="5">
    <location>
        <begin position="249"/>
        <end position="275"/>
    </location>
</feature>
<evidence type="ECO:0000256" key="1">
    <source>
        <dbReference type="ARBA" id="ARBA00023015"/>
    </source>
</evidence>
<dbReference type="InterPro" id="IPR007627">
    <property type="entry name" value="RNA_pol_sigma70_r2"/>
</dbReference>
<dbReference type="Gene3D" id="1.10.10.10">
    <property type="entry name" value="Winged helix-like DNA-binding domain superfamily/Winged helix DNA-binding domain"/>
    <property type="match status" value="2"/>
</dbReference>
<dbReference type="Pfam" id="PF00140">
    <property type="entry name" value="Sigma70_r1_2"/>
    <property type="match status" value="1"/>
</dbReference>
<dbReference type="PANTHER" id="PTHR30603:SF47">
    <property type="entry name" value="RNA POLYMERASE SIGMA FACTOR SIGD, CHLOROPLASTIC"/>
    <property type="match status" value="1"/>
</dbReference>
<dbReference type="Gene3D" id="1.20.120.1810">
    <property type="match status" value="1"/>
</dbReference>
<dbReference type="PROSITE" id="PS00716">
    <property type="entry name" value="SIGMA70_2"/>
    <property type="match status" value="1"/>
</dbReference>